<evidence type="ECO:0000313" key="5">
    <source>
        <dbReference type="Proteomes" id="UP000290037"/>
    </source>
</evidence>
<gene>
    <name evidence="2" type="ORF">DSM01_2687</name>
    <name evidence="3" type="ORF">SAMN04487999_2758</name>
</gene>
<dbReference type="GO" id="GO:0004527">
    <property type="term" value="F:exonuclease activity"/>
    <property type="evidence" value="ECO:0007669"/>
    <property type="project" value="UniProtKB-KW"/>
</dbReference>
<keyword evidence="3" id="KW-0540">Nuclease</keyword>
<dbReference type="SUPFAM" id="SSF56219">
    <property type="entry name" value="DNase I-like"/>
    <property type="match status" value="1"/>
</dbReference>
<evidence type="ECO:0000313" key="2">
    <source>
        <dbReference type="EMBL" id="RXG28178.1"/>
    </source>
</evidence>
<reference evidence="4" key="1">
    <citation type="submission" date="2016-11" db="EMBL/GenBank/DDBJ databases">
        <authorList>
            <person name="Varghese N."/>
            <person name="Submissions S."/>
        </authorList>
    </citation>
    <scope>NUCLEOTIDE SEQUENCE [LARGE SCALE GENOMIC DNA]</scope>
    <source>
        <strain evidence="4">DSM 19859</strain>
    </source>
</reference>
<dbReference type="STRING" id="573501.SAMN04487999_2758"/>
<reference evidence="3" key="2">
    <citation type="submission" date="2016-11" db="EMBL/GenBank/DDBJ databases">
        <authorList>
            <person name="Jaros S."/>
            <person name="Januszkiewicz K."/>
            <person name="Wedrychowicz H."/>
        </authorList>
    </citation>
    <scope>NUCLEOTIDE SEQUENCE [LARGE SCALE GENOMIC DNA]</scope>
    <source>
        <strain evidence="3">DSM 19859</strain>
    </source>
</reference>
<keyword evidence="3" id="KW-0269">Exonuclease</keyword>
<dbReference type="PANTHER" id="PTHR11371:SF31">
    <property type="entry name" value="EXTRACELLULAR NUCLEASE"/>
    <property type="match status" value="1"/>
</dbReference>
<dbReference type="InterPro" id="IPR036691">
    <property type="entry name" value="Endo/exonu/phosph_ase_sf"/>
</dbReference>
<dbReference type="Gene3D" id="3.60.10.10">
    <property type="entry name" value="Endonuclease/exonuclease/phosphatase"/>
    <property type="match status" value="1"/>
</dbReference>
<dbReference type="RefSeq" id="WP_072983986.1">
    <property type="nucleotide sequence ID" value="NZ_FQXT01000005.1"/>
</dbReference>
<feature type="domain" description="Endonuclease/exonuclease/phosphatase" evidence="1">
    <location>
        <begin position="39"/>
        <end position="227"/>
    </location>
</feature>
<dbReference type="OrthoDB" id="5500612at2"/>
<dbReference type="PANTHER" id="PTHR11371">
    <property type="entry name" value="DEOXYRIBONUCLEASE"/>
    <property type="match status" value="1"/>
</dbReference>
<dbReference type="EMBL" id="QOVN01000005">
    <property type="protein sequence ID" value="RXG28178.1"/>
    <property type="molecule type" value="Genomic_DNA"/>
</dbReference>
<dbReference type="InterPro" id="IPR005135">
    <property type="entry name" value="Endo/exonuclease/phosphatase"/>
</dbReference>
<dbReference type="Proteomes" id="UP000184240">
    <property type="component" value="Unassembled WGS sequence"/>
</dbReference>
<accession>A0A1M5Z890</accession>
<keyword evidence="5" id="KW-1185">Reference proteome</keyword>
<evidence type="ECO:0000259" key="1">
    <source>
        <dbReference type="Pfam" id="PF03372"/>
    </source>
</evidence>
<dbReference type="EMBL" id="FQXT01000005">
    <property type="protein sequence ID" value="SHI20432.1"/>
    <property type="molecule type" value="Genomic_DNA"/>
</dbReference>
<keyword evidence="3" id="KW-0378">Hydrolase</keyword>
<reference evidence="2 5" key="3">
    <citation type="submission" date="2018-07" db="EMBL/GenBank/DDBJ databases">
        <title>Leeuwenhoekiella genomics.</title>
        <authorList>
            <person name="Tahon G."/>
            <person name="Willems A."/>
        </authorList>
    </citation>
    <scope>NUCLEOTIDE SEQUENCE [LARGE SCALE GENOMIC DNA]</scope>
    <source>
        <strain evidence="2 5">LMG 24856</strain>
    </source>
</reference>
<dbReference type="GO" id="GO:0004519">
    <property type="term" value="F:endonuclease activity"/>
    <property type="evidence" value="ECO:0007669"/>
    <property type="project" value="UniProtKB-KW"/>
</dbReference>
<organism evidence="3 4">
    <name type="scientific">Leeuwenhoekiella palythoae</name>
    <dbReference type="NCBI Taxonomy" id="573501"/>
    <lineage>
        <taxon>Bacteria</taxon>
        <taxon>Pseudomonadati</taxon>
        <taxon>Bacteroidota</taxon>
        <taxon>Flavobacteriia</taxon>
        <taxon>Flavobacteriales</taxon>
        <taxon>Flavobacteriaceae</taxon>
        <taxon>Leeuwenhoekiella</taxon>
    </lineage>
</organism>
<dbReference type="Proteomes" id="UP000290037">
    <property type="component" value="Unassembled WGS sequence"/>
</dbReference>
<keyword evidence="3" id="KW-0255">Endonuclease</keyword>
<dbReference type="AlphaFoldDB" id="A0A1M5Z890"/>
<dbReference type="Pfam" id="PF03372">
    <property type="entry name" value="Exo_endo_phos"/>
    <property type="match status" value="1"/>
</dbReference>
<proteinExistence type="predicted"/>
<evidence type="ECO:0000313" key="3">
    <source>
        <dbReference type="EMBL" id="SHI20432.1"/>
    </source>
</evidence>
<sequence>MPNISDTPPEAIQQNINALTTDLAAKIPSKKLDQNLLIATWNIRHFGNLTREWYSGDGDSPKRDLHSLLCIAEILKRFDIIAIQEVKSNLRALRDTLKYLGNHWSLILTDVTAGAPGNGERIAYIFDTRRVQLSGLACELVVPEEQLNAIDGDALRKQFARTPYAVSFKSNQHTFILVTAHILYGKNTAARIPELKAIAGWLADWTSNLNAYHQDMIVLGDFNINVRGDLLDQSFLSEGLYVPPQLQDPSVTRSIFNETKYYDQLAWFRDVSTKKELTMQFINGGNYDFLPFALSNRNLSKRSLSYMISDHYPLWAEFKI</sequence>
<dbReference type="CDD" id="cd10283">
    <property type="entry name" value="MnuA_DNase1-like"/>
    <property type="match status" value="1"/>
</dbReference>
<protein>
    <submittedName>
        <fullName evidence="2 3">Endonuclease/exonuclease/phosphatase family protein</fullName>
    </submittedName>
</protein>
<name>A0A1M5Z890_9FLAO</name>
<evidence type="ECO:0000313" key="4">
    <source>
        <dbReference type="Proteomes" id="UP000184240"/>
    </source>
</evidence>